<reference evidence="3 4" key="1">
    <citation type="submission" date="2020-04" db="EMBL/GenBank/DDBJ databases">
        <title>Usitatibacter rugosus gen. nov., sp. nov. and Usitatibacter palustris sp. nov., novel members of Usitatibacteraceae fam. nov. within the order Nitrosomonadales isolated from soil.</title>
        <authorList>
            <person name="Huber K.J."/>
            <person name="Neumann-Schaal M."/>
            <person name="Geppert A."/>
            <person name="Luckner M."/>
            <person name="Wanner G."/>
            <person name="Overmann J."/>
        </authorList>
    </citation>
    <scope>NUCLEOTIDE SEQUENCE [LARGE SCALE GENOMIC DNA]</scope>
    <source>
        <strain evidence="3 4">0125_3</strain>
    </source>
</reference>
<dbReference type="AlphaFoldDB" id="A0A6M4H4H5"/>
<dbReference type="GO" id="GO:0009055">
    <property type="term" value="F:electron transfer activity"/>
    <property type="evidence" value="ECO:0007669"/>
    <property type="project" value="TreeGrafter"/>
</dbReference>
<sequence length="269" mass="30345">MKALLRLAVVLLGFMAASAFAQFDQTHKAWDDLLKKHVKYTQNGNASRVDYAGFAKDRAALKAVLDSDSAVPKAEFDKWPKPAQQAFLINAYNAFTVELILTKYPDLKSIRDLGSFVSKPWSKKFFTLFGQETNLDNIEHDMLRKGGVYDDPRVHVAVVCASIGCPMLRNEAFTAANLEASLEDAMKRFLSDRTRNRLNPQTKKLEISKIFDWYGKDFEKGHKGFTSVKATMAKYADQLADAPADRALVRDQKADVTFLDYDWSLNDAK</sequence>
<dbReference type="KEGG" id="uru:DSM104443_03920"/>
<accession>A0A6M4H4H5</accession>
<dbReference type="EMBL" id="CP053069">
    <property type="protein sequence ID" value="QJR12827.1"/>
    <property type="molecule type" value="Genomic_DNA"/>
</dbReference>
<evidence type="ECO:0000256" key="1">
    <source>
        <dbReference type="SAM" id="SignalP"/>
    </source>
</evidence>
<feature type="chain" id="PRO_5026797292" description="DUF547 domain-containing protein" evidence="1">
    <location>
        <begin position="22"/>
        <end position="269"/>
    </location>
</feature>
<dbReference type="Proteomes" id="UP000501534">
    <property type="component" value="Chromosome"/>
</dbReference>
<dbReference type="Pfam" id="PF04784">
    <property type="entry name" value="DUF547"/>
    <property type="match status" value="1"/>
</dbReference>
<evidence type="ECO:0000313" key="4">
    <source>
        <dbReference type="Proteomes" id="UP000501534"/>
    </source>
</evidence>
<proteinExistence type="predicted"/>
<feature type="domain" description="DUF547" evidence="2">
    <location>
        <begin position="77"/>
        <end position="190"/>
    </location>
</feature>
<keyword evidence="1" id="KW-0732">Signal</keyword>
<evidence type="ECO:0000259" key="2">
    <source>
        <dbReference type="Pfam" id="PF04784"/>
    </source>
</evidence>
<dbReference type="InterPro" id="IPR051548">
    <property type="entry name" value="Grx-like_ET"/>
</dbReference>
<name>A0A6M4H4H5_9PROT</name>
<dbReference type="RefSeq" id="WP_171095362.1">
    <property type="nucleotide sequence ID" value="NZ_CP053069.1"/>
</dbReference>
<organism evidence="3 4">
    <name type="scientific">Usitatibacter rugosus</name>
    <dbReference type="NCBI Taxonomy" id="2732067"/>
    <lineage>
        <taxon>Bacteria</taxon>
        <taxon>Pseudomonadati</taxon>
        <taxon>Pseudomonadota</taxon>
        <taxon>Betaproteobacteria</taxon>
        <taxon>Nitrosomonadales</taxon>
        <taxon>Usitatibacteraceae</taxon>
        <taxon>Usitatibacter</taxon>
    </lineage>
</organism>
<evidence type="ECO:0000313" key="3">
    <source>
        <dbReference type="EMBL" id="QJR12827.1"/>
    </source>
</evidence>
<dbReference type="PANTHER" id="PTHR34386:SF1">
    <property type="entry name" value="GLUTAREDOXIN-LIKE PROTEIN NRDH"/>
    <property type="match status" value="1"/>
</dbReference>
<gene>
    <name evidence="3" type="ORF">DSM104443_03920</name>
</gene>
<keyword evidence="4" id="KW-1185">Reference proteome</keyword>
<feature type="signal peptide" evidence="1">
    <location>
        <begin position="1"/>
        <end position="21"/>
    </location>
</feature>
<dbReference type="PANTHER" id="PTHR34386">
    <property type="entry name" value="GLUTAREDOXIN"/>
    <property type="match status" value="1"/>
</dbReference>
<protein>
    <recommendedName>
        <fullName evidence="2">DUF547 domain-containing protein</fullName>
    </recommendedName>
</protein>
<dbReference type="InterPro" id="IPR006869">
    <property type="entry name" value="DUF547"/>
</dbReference>
<dbReference type="GO" id="GO:0045454">
    <property type="term" value="P:cell redox homeostasis"/>
    <property type="evidence" value="ECO:0007669"/>
    <property type="project" value="TreeGrafter"/>
</dbReference>